<evidence type="ECO:0000313" key="4">
    <source>
        <dbReference type="Proteomes" id="UP001159364"/>
    </source>
</evidence>
<evidence type="ECO:0000256" key="2">
    <source>
        <dbReference type="SAM" id="Phobius"/>
    </source>
</evidence>
<dbReference type="PANTHER" id="PTHR37753:SF1">
    <property type="entry name" value="OS01G0940600 PROTEIN"/>
    <property type="match status" value="1"/>
</dbReference>
<keyword evidence="2" id="KW-0472">Membrane</keyword>
<gene>
    <name evidence="3" type="ORF">K2173_017773</name>
</gene>
<proteinExistence type="predicted"/>
<feature type="compositionally biased region" description="Acidic residues" evidence="1">
    <location>
        <begin position="101"/>
        <end position="132"/>
    </location>
</feature>
<dbReference type="AlphaFoldDB" id="A0AAV8SLN6"/>
<feature type="region of interest" description="Disordered" evidence="1">
    <location>
        <begin position="97"/>
        <end position="169"/>
    </location>
</feature>
<dbReference type="Proteomes" id="UP001159364">
    <property type="component" value="Linkage Group LG10"/>
</dbReference>
<name>A0AAV8SLN6_9ROSI</name>
<keyword evidence="2" id="KW-0812">Transmembrane</keyword>
<keyword evidence="4" id="KW-1185">Reference proteome</keyword>
<keyword evidence="2" id="KW-1133">Transmembrane helix</keyword>
<evidence type="ECO:0008006" key="5">
    <source>
        <dbReference type="Google" id="ProtNLM"/>
    </source>
</evidence>
<organism evidence="3 4">
    <name type="scientific">Erythroxylum novogranatense</name>
    <dbReference type="NCBI Taxonomy" id="1862640"/>
    <lineage>
        <taxon>Eukaryota</taxon>
        <taxon>Viridiplantae</taxon>
        <taxon>Streptophyta</taxon>
        <taxon>Embryophyta</taxon>
        <taxon>Tracheophyta</taxon>
        <taxon>Spermatophyta</taxon>
        <taxon>Magnoliopsida</taxon>
        <taxon>eudicotyledons</taxon>
        <taxon>Gunneridae</taxon>
        <taxon>Pentapetalae</taxon>
        <taxon>rosids</taxon>
        <taxon>fabids</taxon>
        <taxon>Malpighiales</taxon>
        <taxon>Erythroxylaceae</taxon>
        <taxon>Erythroxylum</taxon>
    </lineage>
</organism>
<feature type="compositionally biased region" description="Basic residues" evidence="1">
    <location>
        <begin position="159"/>
        <end position="169"/>
    </location>
</feature>
<accession>A0AAV8SLN6</accession>
<sequence length="169" mass="18920">MAMHSTGCWCSTLTLTFPYSNTTSFEPPLRLLTSPPPSPIRRTRGLRMVTRAGPSTNSYIVAFLLPLSLLAGTVFASIKVADRLDRQFLEDLAINQAIREAEEEEEEEEDDDDEYEEGNEAGSSYDDDDDNDNLGVVVEAPAEKKAVVVEEEPPFPTRTRLRNRPKREA</sequence>
<evidence type="ECO:0000256" key="1">
    <source>
        <dbReference type="SAM" id="MobiDB-lite"/>
    </source>
</evidence>
<protein>
    <recommendedName>
        <fullName evidence="5">High chlorophyll fluorescence 153</fullName>
    </recommendedName>
</protein>
<dbReference type="EMBL" id="JAIWQS010000010">
    <property type="protein sequence ID" value="KAJ8753187.1"/>
    <property type="molecule type" value="Genomic_DNA"/>
</dbReference>
<comment type="caution">
    <text evidence="3">The sequence shown here is derived from an EMBL/GenBank/DDBJ whole genome shotgun (WGS) entry which is preliminary data.</text>
</comment>
<dbReference type="PANTHER" id="PTHR37753">
    <property type="entry name" value="OS01G0940600 PROTEIN"/>
    <property type="match status" value="1"/>
</dbReference>
<evidence type="ECO:0000313" key="3">
    <source>
        <dbReference type="EMBL" id="KAJ8753187.1"/>
    </source>
</evidence>
<reference evidence="3 4" key="1">
    <citation type="submission" date="2021-09" db="EMBL/GenBank/DDBJ databases">
        <title>Genomic insights and catalytic innovation underlie evolution of tropane alkaloids biosynthesis.</title>
        <authorList>
            <person name="Wang Y.-J."/>
            <person name="Tian T."/>
            <person name="Huang J.-P."/>
            <person name="Huang S.-X."/>
        </authorList>
    </citation>
    <scope>NUCLEOTIDE SEQUENCE [LARGE SCALE GENOMIC DNA]</scope>
    <source>
        <strain evidence="3">KIB-2018</strain>
        <tissue evidence="3">Leaf</tissue>
    </source>
</reference>
<feature type="transmembrane region" description="Helical" evidence="2">
    <location>
        <begin position="58"/>
        <end position="78"/>
    </location>
</feature>